<comment type="caution">
    <text evidence="1">The sequence shown here is derived from an EMBL/GenBank/DDBJ whole genome shotgun (WGS) entry which is preliminary data.</text>
</comment>
<protein>
    <submittedName>
        <fullName evidence="1">Histidine biosynthesis bifunctional protein hisIE chloroplastic</fullName>
    </submittedName>
</protein>
<evidence type="ECO:0000313" key="2">
    <source>
        <dbReference type="Proteomes" id="UP000593562"/>
    </source>
</evidence>
<accession>A0A7J7C4T5</accession>
<name>A0A7J7C4T5_TRIWF</name>
<dbReference type="EMBL" id="JAAARO010000021">
    <property type="protein sequence ID" value="KAF5728945.1"/>
    <property type="molecule type" value="Genomic_DNA"/>
</dbReference>
<proteinExistence type="predicted"/>
<organism evidence="1 2">
    <name type="scientific">Tripterygium wilfordii</name>
    <name type="common">Thunder God vine</name>
    <dbReference type="NCBI Taxonomy" id="458696"/>
    <lineage>
        <taxon>Eukaryota</taxon>
        <taxon>Viridiplantae</taxon>
        <taxon>Streptophyta</taxon>
        <taxon>Embryophyta</taxon>
        <taxon>Tracheophyta</taxon>
        <taxon>Spermatophyta</taxon>
        <taxon>Magnoliopsida</taxon>
        <taxon>eudicotyledons</taxon>
        <taxon>Gunneridae</taxon>
        <taxon>Pentapetalae</taxon>
        <taxon>rosids</taxon>
        <taxon>fabids</taxon>
        <taxon>Celastrales</taxon>
        <taxon>Celastraceae</taxon>
        <taxon>Tripterygium</taxon>
    </lineage>
</organism>
<evidence type="ECO:0000313" key="1">
    <source>
        <dbReference type="EMBL" id="KAF5728945.1"/>
    </source>
</evidence>
<reference evidence="1 2" key="1">
    <citation type="journal article" date="2020" name="Nat. Commun.">
        <title>Genome of Tripterygium wilfordii and identification of cytochrome P450 involved in triptolide biosynthesis.</title>
        <authorList>
            <person name="Tu L."/>
            <person name="Su P."/>
            <person name="Zhang Z."/>
            <person name="Gao L."/>
            <person name="Wang J."/>
            <person name="Hu T."/>
            <person name="Zhou J."/>
            <person name="Zhang Y."/>
            <person name="Zhao Y."/>
            <person name="Liu Y."/>
            <person name="Song Y."/>
            <person name="Tong Y."/>
            <person name="Lu Y."/>
            <person name="Yang J."/>
            <person name="Xu C."/>
            <person name="Jia M."/>
            <person name="Peters R.J."/>
            <person name="Huang L."/>
            <person name="Gao W."/>
        </authorList>
    </citation>
    <scope>NUCLEOTIDE SEQUENCE [LARGE SCALE GENOMIC DNA]</scope>
    <source>
        <strain evidence="2">cv. XIE 37</strain>
        <tissue evidence="1">Leaf</tissue>
    </source>
</reference>
<dbReference type="InParanoid" id="A0A7J7C4T5"/>
<dbReference type="AlphaFoldDB" id="A0A7J7C4T5"/>
<sequence length="65" mass="7193">MAVSSFHCNQLVKFPSGSRPSFPKGSYGRCRTKNKSCGLVFASAKKTDQYLFTDSKVQTLLESVK</sequence>
<keyword evidence="2" id="KW-1185">Reference proteome</keyword>
<gene>
    <name evidence="1" type="ORF">HS088_TW21G01101</name>
</gene>
<dbReference type="Proteomes" id="UP000593562">
    <property type="component" value="Unassembled WGS sequence"/>
</dbReference>